<organism evidence="2 4">
    <name type="scientific">Actinobacillus seminis</name>
    <dbReference type="NCBI Taxonomy" id="722"/>
    <lineage>
        <taxon>Bacteria</taxon>
        <taxon>Pseudomonadati</taxon>
        <taxon>Pseudomonadota</taxon>
        <taxon>Gammaproteobacteria</taxon>
        <taxon>Pasteurellales</taxon>
        <taxon>Pasteurellaceae</taxon>
        <taxon>Actinobacillus</taxon>
    </lineage>
</organism>
<keyword evidence="3" id="KW-1185">Reference proteome</keyword>
<dbReference type="AlphaFoldDB" id="A0A263HB71"/>
<sequence length="62" mass="6581">MIGQNIKQLPPDVNNIVAIGNSVKVTKETGVAIGSRSISARDKGIKGYDPNTNQLITSNDKT</sequence>
<evidence type="ECO:0000313" key="3">
    <source>
        <dbReference type="Proteomes" id="UP000215738"/>
    </source>
</evidence>
<name>A0A263HB71_9PAST</name>
<dbReference type="Proteomes" id="UP000215738">
    <property type="component" value="Unassembled WGS sequence"/>
</dbReference>
<gene>
    <name evidence="1" type="ORF">CFY87_06850</name>
    <name evidence="2" type="ORF">NCTC10851_00698</name>
</gene>
<dbReference type="EMBL" id="NLFK01000006">
    <property type="protein sequence ID" value="OZN24713.1"/>
    <property type="molecule type" value="Genomic_DNA"/>
</dbReference>
<reference evidence="1 3" key="1">
    <citation type="submission" date="2017-07" db="EMBL/GenBank/DDBJ databases">
        <title>Virulence factors identified in Actinobacillus seminis.</title>
        <authorList>
            <person name="Negrete-Abascal E."/>
            <person name="Vaca-Pacheco S."/>
            <person name="Montes-Garcia F."/>
            <person name="Leyto-Gil A.M."/>
            <person name="Fragoso-Garcia E."/>
            <person name="Carvente-Garcia R."/>
            <person name="Perez-Agueros S."/>
            <person name="Castelan-Sanchez H.G."/>
            <person name="Garcia-Molina A."/>
            <person name="Villamar T.E."/>
            <person name="Vazquez-Cruz C."/>
        </authorList>
    </citation>
    <scope>NUCLEOTIDE SEQUENCE [LARGE SCALE GENOMIC DNA]</scope>
    <source>
        <strain evidence="1 3">ATCC 15768</strain>
    </source>
</reference>
<proteinExistence type="predicted"/>
<evidence type="ECO:0000313" key="1">
    <source>
        <dbReference type="EMBL" id="OZN24713.1"/>
    </source>
</evidence>
<evidence type="ECO:0000313" key="4">
    <source>
        <dbReference type="Proteomes" id="UP000254507"/>
    </source>
</evidence>
<dbReference type="Proteomes" id="UP000254507">
    <property type="component" value="Unassembled WGS sequence"/>
</dbReference>
<dbReference type="RefSeq" id="WP_094946489.1">
    <property type="nucleotide sequence ID" value="NZ_NLFK01000006.1"/>
</dbReference>
<dbReference type="InParanoid" id="A0A263HB71"/>
<reference evidence="2 4" key="2">
    <citation type="submission" date="2018-06" db="EMBL/GenBank/DDBJ databases">
        <authorList>
            <consortium name="Pathogen Informatics"/>
            <person name="Doyle S."/>
        </authorList>
    </citation>
    <scope>NUCLEOTIDE SEQUENCE [LARGE SCALE GENOMIC DNA]</scope>
    <source>
        <strain evidence="2 4">NCTC10851</strain>
    </source>
</reference>
<protein>
    <submittedName>
        <fullName evidence="2">Uncharacterized protein</fullName>
    </submittedName>
</protein>
<accession>A0A263HB71</accession>
<dbReference type="EMBL" id="UFSB01000001">
    <property type="protein sequence ID" value="SUU35020.1"/>
    <property type="molecule type" value="Genomic_DNA"/>
</dbReference>
<evidence type="ECO:0000313" key="2">
    <source>
        <dbReference type="EMBL" id="SUU35020.1"/>
    </source>
</evidence>